<feature type="signal peptide" evidence="2">
    <location>
        <begin position="1"/>
        <end position="25"/>
    </location>
</feature>
<protein>
    <recommendedName>
        <fullName evidence="5">Transmembrane protein</fullName>
    </recommendedName>
</protein>
<dbReference type="InterPro" id="IPR037549">
    <property type="entry name" value="C19orf18"/>
</dbReference>
<keyword evidence="1" id="KW-1133">Transmembrane helix</keyword>
<gene>
    <name evidence="3" type="ORF">mMyoMyo1_001735</name>
</gene>
<dbReference type="PANTHER" id="PTHR38000:SF1">
    <property type="entry name" value="RIKEN CDNA 2900092C05 GENE"/>
    <property type="match status" value="1"/>
</dbReference>
<feature type="transmembrane region" description="Helical" evidence="1">
    <location>
        <begin position="39"/>
        <end position="57"/>
    </location>
</feature>
<evidence type="ECO:0000313" key="4">
    <source>
        <dbReference type="Proteomes" id="UP000527355"/>
    </source>
</evidence>
<dbReference type="PANTHER" id="PTHR38000">
    <property type="entry name" value="RIKEN CDNA 2900092C05"/>
    <property type="match status" value="1"/>
</dbReference>
<keyword evidence="1" id="KW-0812">Transmembrane</keyword>
<dbReference type="Pfam" id="PF17686">
    <property type="entry name" value="DUF5534"/>
    <property type="match status" value="1"/>
</dbReference>
<name>A0A7J7QUG2_MYOMY</name>
<sequence>MGQPRRPFALLILFLMGWPLRVCLPDAGEFRPSWKNDRPFKIYCFSVCVCVCCFLFPGDRKGDIPELVKDDSSRSPAPSASTWDAAPSPRRRALVRVVTVACAALSMALVCGVAVSYVLYRLGQDEEREQLAALHENIEIPLSGDEEEAFRAGRPGEAGYLLSGNEKELAEFINSAIRSKRRQHLEGAGLESAQKQ</sequence>
<keyword evidence="4" id="KW-1185">Reference proteome</keyword>
<dbReference type="AlphaFoldDB" id="A0A7J7QUG2"/>
<accession>A0A7J7QUG2</accession>
<evidence type="ECO:0008006" key="5">
    <source>
        <dbReference type="Google" id="ProtNLM"/>
    </source>
</evidence>
<feature type="transmembrane region" description="Helical" evidence="1">
    <location>
        <begin position="97"/>
        <end position="120"/>
    </location>
</feature>
<keyword evidence="2" id="KW-0732">Signal</keyword>
<dbReference type="Proteomes" id="UP000527355">
    <property type="component" value="Unassembled WGS sequence"/>
</dbReference>
<reference evidence="3 4" key="1">
    <citation type="journal article" date="2020" name="Nature">
        <title>Six reference-quality genomes reveal evolution of bat adaptations.</title>
        <authorList>
            <person name="Jebb D."/>
            <person name="Huang Z."/>
            <person name="Pippel M."/>
            <person name="Hughes G.M."/>
            <person name="Lavrichenko K."/>
            <person name="Devanna P."/>
            <person name="Winkler S."/>
            <person name="Jermiin L.S."/>
            <person name="Skirmuntt E.C."/>
            <person name="Katzourakis A."/>
            <person name="Burkitt-Gray L."/>
            <person name="Ray D.A."/>
            <person name="Sullivan K.A.M."/>
            <person name="Roscito J.G."/>
            <person name="Kirilenko B.M."/>
            <person name="Davalos L.M."/>
            <person name="Corthals A.P."/>
            <person name="Power M.L."/>
            <person name="Jones G."/>
            <person name="Ransome R.D."/>
            <person name="Dechmann D.K.N."/>
            <person name="Locatelli A.G."/>
            <person name="Puechmaille S.J."/>
            <person name="Fedrigo O."/>
            <person name="Jarvis E.D."/>
            <person name="Hiller M."/>
            <person name="Vernes S.C."/>
            <person name="Myers E.W."/>
            <person name="Teeling E.C."/>
        </authorList>
    </citation>
    <scope>NUCLEOTIDE SEQUENCE [LARGE SCALE GENOMIC DNA]</scope>
    <source>
        <strain evidence="3">MMyoMyo1</strain>
        <tissue evidence="3">Flight muscle</tissue>
    </source>
</reference>
<evidence type="ECO:0000313" key="3">
    <source>
        <dbReference type="EMBL" id="KAF6267443.1"/>
    </source>
</evidence>
<feature type="chain" id="PRO_5029617989" description="Transmembrane protein" evidence="2">
    <location>
        <begin position="26"/>
        <end position="196"/>
    </location>
</feature>
<organism evidence="3 4">
    <name type="scientific">Myotis myotis</name>
    <name type="common">Greater mouse-eared bat</name>
    <name type="synonym">Vespertilio myotis</name>
    <dbReference type="NCBI Taxonomy" id="51298"/>
    <lineage>
        <taxon>Eukaryota</taxon>
        <taxon>Metazoa</taxon>
        <taxon>Chordata</taxon>
        <taxon>Craniata</taxon>
        <taxon>Vertebrata</taxon>
        <taxon>Euteleostomi</taxon>
        <taxon>Mammalia</taxon>
        <taxon>Eutheria</taxon>
        <taxon>Laurasiatheria</taxon>
        <taxon>Chiroptera</taxon>
        <taxon>Yangochiroptera</taxon>
        <taxon>Vespertilionidae</taxon>
        <taxon>Myotis</taxon>
    </lineage>
</organism>
<evidence type="ECO:0000256" key="2">
    <source>
        <dbReference type="SAM" id="SignalP"/>
    </source>
</evidence>
<comment type="caution">
    <text evidence="3">The sequence shown here is derived from an EMBL/GenBank/DDBJ whole genome shotgun (WGS) entry which is preliminary data.</text>
</comment>
<keyword evidence="1" id="KW-0472">Membrane</keyword>
<dbReference type="EMBL" id="JABWUV010000055">
    <property type="protein sequence ID" value="KAF6267443.1"/>
    <property type="molecule type" value="Genomic_DNA"/>
</dbReference>
<proteinExistence type="predicted"/>
<dbReference type="VEuPathDB" id="HostDB:CUNH19orf18"/>
<evidence type="ECO:0000256" key="1">
    <source>
        <dbReference type="SAM" id="Phobius"/>
    </source>
</evidence>